<feature type="region of interest" description="Disordered" evidence="1">
    <location>
        <begin position="299"/>
        <end position="370"/>
    </location>
</feature>
<comment type="caution">
    <text evidence="2">The sequence shown here is derived from an EMBL/GenBank/DDBJ whole genome shotgun (WGS) entry which is preliminary data.</text>
</comment>
<feature type="region of interest" description="Disordered" evidence="1">
    <location>
        <begin position="1"/>
        <end position="81"/>
    </location>
</feature>
<keyword evidence="3" id="KW-1185">Reference proteome</keyword>
<feature type="compositionally biased region" description="Low complexity" evidence="1">
    <location>
        <begin position="119"/>
        <end position="168"/>
    </location>
</feature>
<dbReference type="EMBL" id="JBCLYO010000006">
    <property type="protein sequence ID" value="KAL0087708.1"/>
    <property type="molecule type" value="Genomic_DNA"/>
</dbReference>
<feature type="region of interest" description="Disordered" evidence="1">
    <location>
        <begin position="93"/>
        <end position="195"/>
    </location>
</feature>
<evidence type="ECO:0000256" key="1">
    <source>
        <dbReference type="SAM" id="MobiDB-lite"/>
    </source>
</evidence>
<evidence type="ECO:0000313" key="2">
    <source>
        <dbReference type="EMBL" id="KAL0087708.1"/>
    </source>
</evidence>
<accession>A0ABR3B1T1</accession>
<sequence>MSTPLYDNRANASNAPLQPPLQYTANTTPVANSLPGSAKHTPGSQPMVIPADNVYSHYHNPQATPSRISSAPQNRNHYDSYGVQPILPEYKVQPVYAPPPTQPYQKSHSSRPPYPPPHHQQQQQQQQQQSQQQPQPQSQSQQHQPQLQQPHQQQPQLQQQQPQQQHHPLQQHHHPQQPATSVTHSNHRVPSLPSMVGLDLSGAQEIPNGLQTPASSLYYYSSGTTTPTAIHDNGSTPGYGYTNGSHYATPVSRPTPRTYYMDTPPQTTPSIPAGDYGIYNSVGDIYNNAQPQIQPMAQPLLQPQRPPPASRQPSTFQNVYSHSNQPLPPPSNPHYGQTQTPFDYQTRPKSTGPVPEDPHNVAESYRSKRH</sequence>
<gene>
    <name evidence="2" type="ORF">J3Q64DRAFT_1458057</name>
</gene>
<feature type="compositionally biased region" description="Polar residues" evidence="1">
    <location>
        <begin position="1"/>
        <end position="35"/>
    </location>
</feature>
<name>A0ABR3B1T1_PHYBL</name>
<feature type="compositionally biased region" description="Polar residues" evidence="1">
    <location>
        <begin position="59"/>
        <end position="75"/>
    </location>
</feature>
<feature type="compositionally biased region" description="Polar residues" evidence="1">
    <location>
        <begin position="315"/>
        <end position="325"/>
    </location>
</feature>
<reference evidence="2 3" key="1">
    <citation type="submission" date="2024-04" db="EMBL/GenBank/DDBJ databases">
        <title>Symmetric and asymmetric DNA N6-adenine methylation regulates different biological responses in Mucorales.</title>
        <authorList>
            <consortium name="Lawrence Berkeley National Laboratory"/>
            <person name="Lax C."/>
            <person name="Mondo S.J."/>
            <person name="Osorio-Concepcion M."/>
            <person name="Muszewska A."/>
            <person name="Corrochano-Luque M."/>
            <person name="Gutierrez G."/>
            <person name="Riley R."/>
            <person name="Lipzen A."/>
            <person name="Guo J."/>
            <person name="Hundley H."/>
            <person name="Amirebrahimi M."/>
            <person name="Ng V."/>
            <person name="Lorenzo-Gutierrez D."/>
            <person name="Binder U."/>
            <person name="Yang J."/>
            <person name="Song Y."/>
            <person name="Canovas D."/>
            <person name="Navarro E."/>
            <person name="Freitag M."/>
            <person name="Gabaldon T."/>
            <person name="Grigoriev I.V."/>
            <person name="Corrochano L.M."/>
            <person name="Nicolas F.E."/>
            <person name="Garre V."/>
        </authorList>
    </citation>
    <scope>NUCLEOTIDE SEQUENCE [LARGE SCALE GENOMIC DNA]</scope>
    <source>
        <strain evidence="2 3">L51</strain>
    </source>
</reference>
<proteinExistence type="predicted"/>
<dbReference type="Proteomes" id="UP001448207">
    <property type="component" value="Unassembled WGS sequence"/>
</dbReference>
<evidence type="ECO:0000313" key="3">
    <source>
        <dbReference type="Proteomes" id="UP001448207"/>
    </source>
</evidence>
<organism evidence="2 3">
    <name type="scientific">Phycomyces blakesleeanus</name>
    <dbReference type="NCBI Taxonomy" id="4837"/>
    <lineage>
        <taxon>Eukaryota</taxon>
        <taxon>Fungi</taxon>
        <taxon>Fungi incertae sedis</taxon>
        <taxon>Mucoromycota</taxon>
        <taxon>Mucoromycotina</taxon>
        <taxon>Mucoromycetes</taxon>
        <taxon>Mucorales</taxon>
        <taxon>Phycomycetaceae</taxon>
        <taxon>Phycomyces</taxon>
    </lineage>
</organism>
<protein>
    <submittedName>
        <fullName evidence="2">Uncharacterized protein</fullName>
    </submittedName>
</protein>
<feature type="compositionally biased region" description="Polar residues" evidence="1">
    <location>
        <begin position="334"/>
        <end position="349"/>
    </location>
</feature>